<dbReference type="Pfam" id="PF22694">
    <property type="entry name" value="CtpB_N-like"/>
    <property type="match status" value="1"/>
</dbReference>
<keyword evidence="4 5" id="KW-0720">Serine protease</keyword>
<organism evidence="8 9">
    <name type="scientific">Chengkuizengella marina</name>
    <dbReference type="NCBI Taxonomy" id="2507566"/>
    <lineage>
        <taxon>Bacteria</taxon>
        <taxon>Bacillati</taxon>
        <taxon>Bacillota</taxon>
        <taxon>Bacilli</taxon>
        <taxon>Bacillales</taxon>
        <taxon>Paenibacillaceae</taxon>
        <taxon>Chengkuizengella</taxon>
    </lineage>
</organism>
<dbReference type="PANTHER" id="PTHR32060">
    <property type="entry name" value="TAIL-SPECIFIC PROTEASE"/>
    <property type="match status" value="1"/>
</dbReference>
<dbReference type="Gene3D" id="3.30.750.44">
    <property type="match status" value="1"/>
</dbReference>
<dbReference type="Proteomes" id="UP000448943">
    <property type="component" value="Unassembled WGS sequence"/>
</dbReference>
<evidence type="ECO:0000256" key="5">
    <source>
        <dbReference type="RuleBase" id="RU004404"/>
    </source>
</evidence>
<evidence type="ECO:0000313" key="9">
    <source>
        <dbReference type="Proteomes" id="UP000448943"/>
    </source>
</evidence>
<evidence type="ECO:0000256" key="2">
    <source>
        <dbReference type="ARBA" id="ARBA00022670"/>
    </source>
</evidence>
<dbReference type="InterPro" id="IPR036034">
    <property type="entry name" value="PDZ_sf"/>
</dbReference>
<dbReference type="GO" id="GO:0008236">
    <property type="term" value="F:serine-type peptidase activity"/>
    <property type="evidence" value="ECO:0007669"/>
    <property type="project" value="UniProtKB-KW"/>
</dbReference>
<reference evidence="8 9" key="1">
    <citation type="submission" date="2019-01" db="EMBL/GenBank/DDBJ databases">
        <title>Chengkuizengella sp. nov., isolated from deep-sea sediment of East Pacific Ocean.</title>
        <authorList>
            <person name="Yang J."/>
            <person name="Lai Q."/>
            <person name="Shao Z."/>
        </authorList>
    </citation>
    <scope>NUCLEOTIDE SEQUENCE [LARGE SCALE GENOMIC DNA]</scope>
    <source>
        <strain evidence="8 9">YPA3-1-1</strain>
    </source>
</reference>
<keyword evidence="6" id="KW-0732">Signal</keyword>
<dbReference type="InterPro" id="IPR001478">
    <property type="entry name" value="PDZ"/>
</dbReference>
<dbReference type="PROSITE" id="PS50106">
    <property type="entry name" value="PDZ"/>
    <property type="match status" value="1"/>
</dbReference>
<feature type="chain" id="PRO_5026664310" evidence="6">
    <location>
        <begin position="32"/>
        <end position="483"/>
    </location>
</feature>
<dbReference type="Pfam" id="PF03572">
    <property type="entry name" value="Peptidase_S41"/>
    <property type="match status" value="1"/>
</dbReference>
<accession>A0A6N9Q8D8</accession>
<proteinExistence type="inferred from homology"/>
<dbReference type="AlphaFoldDB" id="A0A6N9Q8D8"/>
<dbReference type="EMBL" id="SIJB01000051">
    <property type="protein sequence ID" value="NBI31010.1"/>
    <property type="molecule type" value="Genomic_DNA"/>
</dbReference>
<feature type="signal peptide" evidence="6">
    <location>
        <begin position="1"/>
        <end position="31"/>
    </location>
</feature>
<dbReference type="CDD" id="cd07560">
    <property type="entry name" value="Peptidase_S41_CPP"/>
    <property type="match status" value="1"/>
</dbReference>
<evidence type="ECO:0000313" key="8">
    <source>
        <dbReference type="EMBL" id="NBI31010.1"/>
    </source>
</evidence>
<dbReference type="GO" id="GO:0004175">
    <property type="term" value="F:endopeptidase activity"/>
    <property type="evidence" value="ECO:0007669"/>
    <property type="project" value="TreeGrafter"/>
</dbReference>
<dbReference type="InterPro" id="IPR029045">
    <property type="entry name" value="ClpP/crotonase-like_dom_sf"/>
</dbReference>
<feature type="domain" description="PDZ" evidence="7">
    <location>
        <begin position="92"/>
        <end position="158"/>
    </location>
</feature>
<dbReference type="RefSeq" id="WP_160647830.1">
    <property type="nucleotide sequence ID" value="NZ_SIJB01000051.1"/>
</dbReference>
<dbReference type="PANTHER" id="PTHR32060:SF22">
    <property type="entry name" value="CARBOXYL-TERMINAL-PROCESSING PEPTIDASE 3, CHLOROPLASTIC"/>
    <property type="match status" value="1"/>
</dbReference>
<evidence type="ECO:0000256" key="3">
    <source>
        <dbReference type="ARBA" id="ARBA00022801"/>
    </source>
</evidence>
<keyword evidence="2 5" id="KW-0645">Protease</keyword>
<name>A0A6N9Q8D8_9BACL</name>
<dbReference type="GO" id="GO:0006508">
    <property type="term" value="P:proteolysis"/>
    <property type="evidence" value="ECO:0007669"/>
    <property type="project" value="UniProtKB-KW"/>
</dbReference>
<comment type="similarity">
    <text evidence="1 5">Belongs to the peptidase S41A family.</text>
</comment>
<dbReference type="InterPro" id="IPR055210">
    <property type="entry name" value="CtpA/B_N"/>
</dbReference>
<dbReference type="SUPFAM" id="SSF52096">
    <property type="entry name" value="ClpP/crotonase"/>
    <property type="match status" value="1"/>
</dbReference>
<dbReference type="NCBIfam" id="TIGR00225">
    <property type="entry name" value="prc"/>
    <property type="match status" value="1"/>
</dbReference>
<dbReference type="SUPFAM" id="SSF50156">
    <property type="entry name" value="PDZ domain-like"/>
    <property type="match status" value="1"/>
</dbReference>
<sequence>MITKNKLAMIKLGLAFIVSCSMIFSANKVIAEDSELDYELYSIDAVNEAIDYIEYLHLDSPTQEQLIDQAIEGMINNLNDPYSRYISPSELEEEGLFDYEFIGIGLETVVKNGSLIIDLIYPDSPASSNDLEIGDSIVAIDGTPIKELTKAEIQELFKGKEGSAIELIIVRDGIKVNVELTRELVTHPLIVSEVISEGVGYIRLFQFAEEMDIPFTEQLNELKEDGLETLILDLRDNPGGLIYTLENIAKQFMDKKILMFTKDNVNDMDPVVILDGETIDYEVIILVNENTASASEALSVAMQEHNLATVIGQQSYGKGHIQNVLPLSNGGVISITSHEYFDPSKNTVDGVGVIPDIEVKEEIPQLISALQMAGIEKIELVKNDHSIFVNDIAFYDYFEYIQEENEVFIPSRVLSALVDGKISWNHSKKAIEIKTAEQELLLPTADKNVVLQEGITYVNINYFKEYFPQINWQLENGELTITN</sequence>
<evidence type="ECO:0000256" key="1">
    <source>
        <dbReference type="ARBA" id="ARBA00009179"/>
    </source>
</evidence>
<evidence type="ECO:0000259" key="7">
    <source>
        <dbReference type="PROSITE" id="PS50106"/>
    </source>
</evidence>
<dbReference type="Gene3D" id="3.90.226.10">
    <property type="entry name" value="2-enoyl-CoA Hydratase, Chain A, domain 1"/>
    <property type="match status" value="1"/>
</dbReference>
<evidence type="ECO:0000256" key="4">
    <source>
        <dbReference type="ARBA" id="ARBA00022825"/>
    </source>
</evidence>
<keyword evidence="3 5" id="KW-0378">Hydrolase</keyword>
<dbReference type="InterPro" id="IPR005151">
    <property type="entry name" value="Tail-specific_protease"/>
</dbReference>
<keyword evidence="9" id="KW-1185">Reference proteome</keyword>
<dbReference type="SMART" id="SM00245">
    <property type="entry name" value="TSPc"/>
    <property type="match status" value="1"/>
</dbReference>
<comment type="caution">
    <text evidence="8">The sequence shown here is derived from an EMBL/GenBank/DDBJ whole genome shotgun (WGS) entry which is preliminary data.</text>
</comment>
<dbReference type="SMART" id="SM00228">
    <property type="entry name" value="PDZ"/>
    <property type="match status" value="1"/>
</dbReference>
<gene>
    <name evidence="8" type="ORF">ERL59_18840</name>
</gene>
<dbReference type="OrthoDB" id="9812068at2"/>
<protein>
    <submittedName>
        <fullName evidence="8">PDZ domain-containing protein</fullName>
    </submittedName>
</protein>
<dbReference type="Gene3D" id="2.30.42.10">
    <property type="match status" value="1"/>
</dbReference>
<dbReference type="InterPro" id="IPR004447">
    <property type="entry name" value="Peptidase_S41A"/>
</dbReference>
<evidence type="ECO:0000256" key="6">
    <source>
        <dbReference type="SAM" id="SignalP"/>
    </source>
</evidence>
<dbReference type="Pfam" id="PF13180">
    <property type="entry name" value="PDZ_2"/>
    <property type="match status" value="1"/>
</dbReference>